<dbReference type="AlphaFoldDB" id="A0A0E9Q0B6"/>
<sequence>MLIGVSEWHVDVIDVEAETSRARVKTCASHQYRNSPADGGMALCARRKLRVKKWKLSLFQMCQDDCRNNSVCLTCKLTVHNVHFIKHLANFSVLHVYF</sequence>
<protein>
    <submittedName>
        <fullName evidence="1">Uncharacterized protein</fullName>
    </submittedName>
</protein>
<evidence type="ECO:0000313" key="1">
    <source>
        <dbReference type="EMBL" id="JAH09957.1"/>
    </source>
</evidence>
<organism evidence="1">
    <name type="scientific">Anguilla anguilla</name>
    <name type="common">European freshwater eel</name>
    <name type="synonym">Muraena anguilla</name>
    <dbReference type="NCBI Taxonomy" id="7936"/>
    <lineage>
        <taxon>Eukaryota</taxon>
        <taxon>Metazoa</taxon>
        <taxon>Chordata</taxon>
        <taxon>Craniata</taxon>
        <taxon>Vertebrata</taxon>
        <taxon>Euteleostomi</taxon>
        <taxon>Actinopterygii</taxon>
        <taxon>Neopterygii</taxon>
        <taxon>Teleostei</taxon>
        <taxon>Anguilliformes</taxon>
        <taxon>Anguillidae</taxon>
        <taxon>Anguilla</taxon>
    </lineage>
</organism>
<reference evidence="1" key="1">
    <citation type="submission" date="2014-11" db="EMBL/GenBank/DDBJ databases">
        <authorList>
            <person name="Amaro Gonzalez C."/>
        </authorList>
    </citation>
    <scope>NUCLEOTIDE SEQUENCE</scope>
</reference>
<proteinExistence type="predicted"/>
<reference evidence="1" key="2">
    <citation type="journal article" date="2015" name="Fish Shellfish Immunol.">
        <title>Early steps in the European eel (Anguilla anguilla)-Vibrio vulnificus interaction in the gills: Role of the RtxA13 toxin.</title>
        <authorList>
            <person name="Callol A."/>
            <person name="Pajuelo D."/>
            <person name="Ebbesson L."/>
            <person name="Teles M."/>
            <person name="MacKenzie S."/>
            <person name="Amaro C."/>
        </authorList>
    </citation>
    <scope>NUCLEOTIDE SEQUENCE</scope>
</reference>
<name>A0A0E9Q0B6_ANGAN</name>
<accession>A0A0E9Q0B6</accession>
<dbReference type="EMBL" id="GBXM01098620">
    <property type="protein sequence ID" value="JAH09957.1"/>
    <property type="molecule type" value="Transcribed_RNA"/>
</dbReference>